<dbReference type="AlphaFoldDB" id="A0A6F8ZI00"/>
<gene>
    <name evidence="1" type="ORF">R50_2012</name>
</gene>
<name>A0A6F8ZI00_9FIRM</name>
<keyword evidence="2" id="KW-1185">Reference proteome</keyword>
<dbReference type="Proteomes" id="UP000503399">
    <property type="component" value="Chromosome"/>
</dbReference>
<sequence length="74" mass="8336">MPGSNLRIYGFLWDTRDGRCALLCPECAEANPARVSRLDAHCGPPKPLFYWDIENAEPGLLLCDLCDRDLVEEI</sequence>
<organism evidence="1 2">
    <name type="scientific">Candidatus Hydrogenisulfobacillus filiaventi</name>
    <dbReference type="NCBI Taxonomy" id="2707344"/>
    <lineage>
        <taxon>Bacteria</taxon>
        <taxon>Bacillati</taxon>
        <taxon>Bacillota</taxon>
        <taxon>Clostridia</taxon>
        <taxon>Eubacteriales</taxon>
        <taxon>Clostridiales Family XVII. Incertae Sedis</taxon>
        <taxon>Candidatus Hydrogenisulfobacillus</taxon>
    </lineage>
</organism>
<dbReference type="KEGG" id="hfv:R50_2012"/>
<protein>
    <submittedName>
        <fullName evidence="1">Uncharacterized protein</fullName>
    </submittedName>
</protein>
<proteinExistence type="predicted"/>
<dbReference type="EMBL" id="LR778114">
    <property type="protein sequence ID" value="CAB1129509.1"/>
    <property type="molecule type" value="Genomic_DNA"/>
</dbReference>
<evidence type="ECO:0000313" key="2">
    <source>
        <dbReference type="Proteomes" id="UP000503399"/>
    </source>
</evidence>
<reference evidence="1 2" key="1">
    <citation type="submission" date="2020-02" db="EMBL/GenBank/DDBJ databases">
        <authorList>
            <person name="Hogendoorn C."/>
        </authorList>
    </citation>
    <scope>NUCLEOTIDE SEQUENCE [LARGE SCALE GENOMIC DNA]</scope>
    <source>
        <strain evidence="1">R501</strain>
    </source>
</reference>
<accession>A0A6F8ZI00</accession>
<evidence type="ECO:0000313" key="1">
    <source>
        <dbReference type="EMBL" id="CAB1129509.1"/>
    </source>
</evidence>